<name>A0A8J4A834_9ACTN</name>
<dbReference type="AlphaFoldDB" id="A0A8J4A834"/>
<gene>
    <name evidence="1" type="ORF">Voc01_099970</name>
</gene>
<proteinExistence type="predicted"/>
<keyword evidence="2" id="KW-1185">Reference proteome</keyword>
<evidence type="ECO:0000313" key="1">
    <source>
        <dbReference type="EMBL" id="GIJ75080.1"/>
    </source>
</evidence>
<evidence type="ECO:0000313" key="2">
    <source>
        <dbReference type="Proteomes" id="UP000635606"/>
    </source>
</evidence>
<organism evidence="1 2">
    <name type="scientific">Virgisporangium ochraceum</name>
    <dbReference type="NCBI Taxonomy" id="65505"/>
    <lineage>
        <taxon>Bacteria</taxon>
        <taxon>Bacillati</taxon>
        <taxon>Actinomycetota</taxon>
        <taxon>Actinomycetes</taxon>
        <taxon>Micromonosporales</taxon>
        <taxon>Micromonosporaceae</taxon>
        <taxon>Virgisporangium</taxon>
    </lineage>
</organism>
<protein>
    <submittedName>
        <fullName evidence="1">Uncharacterized protein</fullName>
    </submittedName>
</protein>
<dbReference type="EMBL" id="BOPH01000149">
    <property type="protein sequence ID" value="GIJ75080.1"/>
    <property type="molecule type" value="Genomic_DNA"/>
</dbReference>
<accession>A0A8J4A834</accession>
<dbReference type="Proteomes" id="UP000635606">
    <property type="component" value="Unassembled WGS sequence"/>
</dbReference>
<reference evidence="1" key="1">
    <citation type="submission" date="2021-01" db="EMBL/GenBank/DDBJ databases">
        <title>Whole genome shotgun sequence of Virgisporangium ochraceum NBRC 16418.</title>
        <authorList>
            <person name="Komaki H."/>
            <person name="Tamura T."/>
        </authorList>
    </citation>
    <scope>NUCLEOTIDE SEQUENCE</scope>
    <source>
        <strain evidence="1">NBRC 16418</strain>
    </source>
</reference>
<sequence length="77" mass="8481">MRRMHTFPVIGPGTERAGILILRAWVEENSTERLRVRITQTTKGRESRVAGAGTVEDACQAVRNWLATLLEASNSSG</sequence>
<comment type="caution">
    <text evidence="1">The sequence shown here is derived from an EMBL/GenBank/DDBJ whole genome shotgun (WGS) entry which is preliminary data.</text>
</comment>